<dbReference type="STRING" id="54.SAMN02745121_02362"/>
<name>A0A1I1WNC2_9BACT</name>
<reference evidence="4" key="1">
    <citation type="submission" date="2016-10" db="EMBL/GenBank/DDBJ databases">
        <authorList>
            <person name="Varghese N."/>
            <person name="Submissions S."/>
        </authorList>
    </citation>
    <scope>NUCLEOTIDE SEQUENCE [LARGE SCALE GENOMIC DNA]</scope>
    <source>
        <strain evidence="4">ATCC 25963</strain>
    </source>
</reference>
<dbReference type="GO" id="GO:0008080">
    <property type="term" value="F:N-acetyltransferase activity"/>
    <property type="evidence" value="ECO:0007669"/>
    <property type="project" value="InterPro"/>
</dbReference>
<evidence type="ECO:0000256" key="1">
    <source>
        <dbReference type="ARBA" id="ARBA00022679"/>
    </source>
</evidence>
<keyword evidence="4" id="KW-1185">Reference proteome</keyword>
<evidence type="ECO:0000259" key="2">
    <source>
        <dbReference type="PROSITE" id="PS51186"/>
    </source>
</evidence>
<dbReference type="PANTHER" id="PTHR13947">
    <property type="entry name" value="GNAT FAMILY N-ACETYLTRANSFERASE"/>
    <property type="match status" value="1"/>
</dbReference>
<dbReference type="Gene3D" id="3.40.630.30">
    <property type="match status" value="1"/>
</dbReference>
<gene>
    <name evidence="3" type="ORF">SAMN02745121_02362</name>
</gene>
<proteinExistence type="predicted"/>
<dbReference type="EMBL" id="FOMX01000006">
    <property type="protein sequence ID" value="SFD94600.1"/>
    <property type="molecule type" value="Genomic_DNA"/>
</dbReference>
<keyword evidence="1 3" id="KW-0808">Transferase</keyword>
<evidence type="ECO:0000313" key="4">
    <source>
        <dbReference type="Proteomes" id="UP000199400"/>
    </source>
</evidence>
<protein>
    <submittedName>
        <fullName evidence="3">Acetyltransferase (GNAT) family protein</fullName>
    </submittedName>
</protein>
<feature type="domain" description="N-acetyltransferase" evidence="2">
    <location>
        <begin position="16"/>
        <end position="180"/>
    </location>
</feature>
<dbReference type="InterPro" id="IPR000182">
    <property type="entry name" value="GNAT_dom"/>
</dbReference>
<dbReference type="Pfam" id="PF00583">
    <property type="entry name" value="Acetyltransf_1"/>
    <property type="match status" value="1"/>
</dbReference>
<dbReference type="InterPro" id="IPR050769">
    <property type="entry name" value="NAT_camello-type"/>
</dbReference>
<dbReference type="PANTHER" id="PTHR13947:SF37">
    <property type="entry name" value="LD18367P"/>
    <property type="match status" value="1"/>
</dbReference>
<dbReference type="Proteomes" id="UP000199400">
    <property type="component" value="Unassembled WGS sequence"/>
</dbReference>
<sequence>MLDARGEAAAERVTLTEVRTMADYPPGLIGAIAGLFGRCMTASHGTDWRVDAMIAEGQSEFFRRFDPERDRVWVAQVGGVICGALTIDGPRPETGREAARLRFFILDEATRGLGLGRRMVAAAMAFCRERGYPRVYLTTLPGLDAARRLYEACGFCLIGQDDPPFCGSAHGEQTWEWRAP</sequence>
<dbReference type="CDD" id="cd04301">
    <property type="entry name" value="NAT_SF"/>
    <property type="match status" value="1"/>
</dbReference>
<accession>A0A1I1WNC2</accession>
<dbReference type="OrthoDB" id="273614at2"/>
<dbReference type="RefSeq" id="WP_096326119.1">
    <property type="nucleotide sequence ID" value="NZ_FOMX01000006.1"/>
</dbReference>
<organism evidence="3 4">
    <name type="scientific">Nannocystis exedens</name>
    <dbReference type="NCBI Taxonomy" id="54"/>
    <lineage>
        <taxon>Bacteria</taxon>
        <taxon>Pseudomonadati</taxon>
        <taxon>Myxococcota</taxon>
        <taxon>Polyangia</taxon>
        <taxon>Nannocystales</taxon>
        <taxon>Nannocystaceae</taxon>
        <taxon>Nannocystis</taxon>
    </lineage>
</organism>
<dbReference type="InterPro" id="IPR016181">
    <property type="entry name" value="Acyl_CoA_acyltransferase"/>
</dbReference>
<dbReference type="AlphaFoldDB" id="A0A1I1WNC2"/>
<dbReference type="PROSITE" id="PS51186">
    <property type="entry name" value="GNAT"/>
    <property type="match status" value="1"/>
</dbReference>
<evidence type="ECO:0000313" key="3">
    <source>
        <dbReference type="EMBL" id="SFD94600.1"/>
    </source>
</evidence>
<dbReference type="SUPFAM" id="SSF55729">
    <property type="entry name" value="Acyl-CoA N-acyltransferases (Nat)"/>
    <property type="match status" value="1"/>
</dbReference>